<organism evidence="3 4">
    <name type="scientific">Adineta ricciae</name>
    <name type="common">Rotifer</name>
    <dbReference type="NCBI Taxonomy" id="249248"/>
    <lineage>
        <taxon>Eukaryota</taxon>
        <taxon>Metazoa</taxon>
        <taxon>Spiralia</taxon>
        <taxon>Gnathifera</taxon>
        <taxon>Rotifera</taxon>
        <taxon>Eurotatoria</taxon>
        <taxon>Bdelloidea</taxon>
        <taxon>Adinetida</taxon>
        <taxon>Adinetidae</taxon>
        <taxon>Adineta</taxon>
    </lineage>
</organism>
<dbReference type="SMART" id="SM00597">
    <property type="entry name" value="ZnF_TTF"/>
    <property type="match status" value="1"/>
</dbReference>
<dbReference type="Proteomes" id="UP000663828">
    <property type="component" value="Unassembled WGS sequence"/>
</dbReference>
<accession>A0A815ZLN7</accession>
<dbReference type="Pfam" id="PF05699">
    <property type="entry name" value="Dimer_Tnp_hAT"/>
    <property type="match status" value="1"/>
</dbReference>
<evidence type="ECO:0000313" key="3">
    <source>
        <dbReference type="EMBL" id="CAF1585782.1"/>
    </source>
</evidence>
<sequence length="800" mass="91584">MAEKRPNIHPFFTTKRNKSTKSTEDTESVTDSPTSINDVNEVNSEQALNECLDSSVIIINDELEKHLPTSSIDNQSKEYLSQCALVCCTSPTVYTPTNEFELESTLGKDKRSCRAAWFTPYSWLTFCKTTKKVYCFYCRAAVNQKLHQLNNLSIQTLLITSGFSDWKNALRALSQHNSSRFHSECLYVVQQQSKPSVITQLDTVAKQQQEQRRRLLLVEVSSLQYLLRQGIAFRGHNEEDENLFQLMRLRSADIPGLDQWLIDRKYLSHDIINELAKEMSLMILRNICLEISKRPFFALICDESTDESGKTQLSVASRSIDDCFGIHEDCLGLYELESQNAAHITTVILDVLLRCNLNINACRGQGYDGAATMSGIHDGVAANILRRQKKAYFVHCNAHNLDLALQDLSKQSIAMNVAINITKDIVNFVRRSPKRLNIAERLSHDLSINSSQLKPLCPTRWTVRAASMNSLLSNYQLVKSVMQEVVDQKDPSAIKAAGWLHQMENFQTFFGLKLGHLIFVASEEVSFSLQRVENSLHDVLCAVNFLIDYLNRIKSDRYFGTFYLKVMTESEYLTDEPQLPRIRRPPSRFISDTTIIPQPPQTCADLYKKQYQNVIDEILKALNNRFKQSIFSQLCQAQEFLIMIVNGCDTITVEKICSEIHDFIVDDVDCDRLKQECTMIFDFFQTVIRDNEMGIKQVTKISPIIDVFNAQPIGKSIFHQYSRLLQLYLTVPVTTAMAERSFSVTNRMKTCLRSTMTQTRLNSVFLTHIYKEKTDSLDLKNLCSTFISKNEQRKLFFGVF</sequence>
<protein>
    <recommendedName>
        <fullName evidence="2">TTF-type domain-containing protein</fullName>
    </recommendedName>
</protein>
<dbReference type="PANTHER" id="PTHR45749:SF21">
    <property type="entry name" value="DUF4371 DOMAIN-CONTAINING PROTEIN"/>
    <property type="match status" value="1"/>
</dbReference>
<dbReference type="InterPro" id="IPR008906">
    <property type="entry name" value="HATC_C_dom"/>
</dbReference>
<dbReference type="SUPFAM" id="SSF53098">
    <property type="entry name" value="Ribonuclease H-like"/>
    <property type="match status" value="1"/>
</dbReference>
<dbReference type="InterPro" id="IPR006580">
    <property type="entry name" value="Znf_TTF"/>
</dbReference>
<evidence type="ECO:0000259" key="2">
    <source>
        <dbReference type="SMART" id="SM00597"/>
    </source>
</evidence>
<dbReference type="AlphaFoldDB" id="A0A815ZLN7"/>
<feature type="domain" description="TTF-type" evidence="2">
    <location>
        <begin position="109"/>
        <end position="200"/>
    </location>
</feature>
<name>A0A815ZLN7_ADIRI</name>
<dbReference type="GO" id="GO:0046983">
    <property type="term" value="F:protein dimerization activity"/>
    <property type="evidence" value="ECO:0007669"/>
    <property type="project" value="InterPro"/>
</dbReference>
<feature type="region of interest" description="Disordered" evidence="1">
    <location>
        <begin position="1"/>
        <end position="37"/>
    </location>
</feature>
<evidence type="ECO:0000313" key="4">
    <source>
        <dbReference type="Proteomes" id="UP000663828"/>
    </source>
</evidence>
<keyword evidence="4" id="KW-1185">Reference proteome</keyword>
<dbReference type="InterPro" id="IPR012337">
    <property type="entry name" value="RNaseH-like_sf"/>
</dbReference>
<dbReference type="InterPro" id="IPR025398">
    <property type="entry name" value="DUF4371"/>
</dbReference>
<dbReference type="EMBL" id="CAJNOR010006102">
    <property type="protein sequence ID" value="CAF1585782.1"/>
    <property type="molecule type" value="Genomic_DNA"/>
</dbReference>
<gene>
    <name evidence="3" type="ORF">XAT740_LOCUS46005</name>
</gene>
<evidence type="ECO:0000256" key="1">
    <source>
        <dbReference type="SAM" id="MobiDB-lite"/>
    </source>
</evidence>
<reference evidence="3" key="1">
    <citation type="submission" date="2021-02" db="EMBL/GenBank/DDBJ databases">
        <authorList>
            <person name="Nowell W R."/>
        </authorList>
    </citation>
    <scope>NUCLEOTIDE SEQUENCE</scope>
</reference>
<proteinExistence type="predicted"/>
<dbReference type="Pfam" id="PF14291">
    <property type="entry name" value="DUF4371"/>
    <property type="match status" value="1"/>
</dbReference>
<comment type="caution">
    <text evidence="3">The sequence shown here is derived from an EMBL/GenBank/DDBJ whole genome shotgun (WGS) entry which is preliminary data.</text>
</comment>
<dbReference type="PANTHER" id="PTHR45749">
    <property type="match status" value="1"/>
</dbReference>